<dbReference type="Proteomes" id="UP001596105">
    <property type="component" value="Unassembled WGS sequence"/>
</dbReference>
<evidence type="ECO:0000256" key="1">
    <source>
        <dbReference type="SAM" id="MobiDB-lite"/>
    </source>
</evidence>
<organism evidence="2 3">
    <name type="scientific">Cohnella suwonensis</name>
    <dbReference type="NCBI Taxonomy" id="696072"/>
    <lineage>
        <taxon>Bacteria</taxon>
        <taxon>Bacillati</taxon>
        <taxon>Bacillota</taxon>
        <taxon>Bacilli</taxon>
        <taxon>Bacillales</taxon>
        <taxon>Paenibacillaceae</taxon>
        <taxon>Cohnella</taxon>
    </lineage>
</organism>
<reference evidence="3" key="1">
    <citation type="journal article" date="2019" name="Int. J. Syst. Evol. Microbiol.">
        <title>The Global Catalogue of Microorganisms (GCM) 10K type strain sequencing project: providing services to taxonomists for standard genome sequencing and annotation.</title>
        <authorList>
            <consortium name="The Broad Institute Genomics Platform"/>
            <consortium name="The Broad Institute Genome Sequencing Center for Infectious Disease"/>
            <person name="Wu L."/>
            <person name="Ma J."/>
        </authorList>
    </citation>
    <scope>NUCLEOTIDE SEQUENCE [LARGE SCALE GENOMIC DNA]</scope>
    <source>
        <strain evidence="3">CCUG 57113</strain>
    </source>
</reference>
<feature type="region of interest" description="Disordered" evidence="1">
    <location>
        <begin position="1"/>
        <end position="45"/>
    </location>
</feature>
<protein>
    <submittedName>
        <fullName evidence="2">Uncharacterized protein</fullName>
    </submittedName>
</protein>
<comment type="caution">
    <text evidence="2">The sequence shown here is derived from an EMBL/GenBank/DDBJ whole genome shotgun (WGS) entry which is preliminary data.</text>
</comment>
<evidence type="ECO:0000313" key="3">
    <source>
        <dbReference type="Proteomes" id="UP001596105"/>
    </source>
</evidence>
<dbReference type="RefSeq" id="WP_209742825.1">
    <property type="nucleotide sequence ID" value="NZ_JBHSMH010000005.1"/>
</dbReference>
<evidence type="ECO:0000313" key="2">
    <source>
        <dbReference type="EMBL" id="MFC5467588.1"/>
    </source>
</evidence>
<proteinExistence type="predicted"/>
<sequence>MANPNLGKGNEMRGVSKSKGNGLDLGLNKMTKYPPSMNRINKNLP</sequence>
<gene>
    <name evidence="2" type="ORF">ACFPPD_02590</name>
</gene>
<name>A0ABW0LSM0_9BACL</name>
<keyword evidence="3" id="KW-1185">Reference proteome</keyword>
<accession>A0ABW0LSM0</accession>
<dbReference type="EMBL" id="JBHSMH010000005">
    <property type="protein sequence ID" value="MFC5467588.1"/>
    <property type="molecule type" value="Genomic_DNA"/>
</dbReference>